<name>A0A6C0RB71_9BACT</name>
<keyword evidence="2" id="KW-1185">Reference proteome</keyword>
<reference evidence="1 2" key="1">
    <citation type="submission" date="2020-02" db="EMBL/GenBank/DDBJ databases">
        <title>Genome sequencing for Draconibacterium sp. strain M1.</title>
        <authorList>
            <person name="Park S.-J."/>
        </authorList>
    </citation>
    <scope>NUCLEOTIDE SEQUENCE [LARGE SCALE GENOMIC DNA]</scope>
    <source>
        <strain evidence="1 2">M1</strain>
    </source>
</reference>
<evidence type="ECO:0000313" key="1">
    <source>
        <dbReference type="EMBL" id="QIA07015.1"/>
    </source>
</evidence>
<accession>A0A6C0RB71</accession>
<dbReference type="Proteomes" id="UP000474630">
    <property type="component" value="Chromosome"/>
</dbReference>
<dbReference type="KEGG" id="drc:G0Q07_04350"/>
<dbReference type="EMBL" id="CP048409">
    <property type="protein sequence ID" value="QIA07015.1"/>
    <property type="molecule type" value="Genomic_DNA"/>
</dbReference>
<dbReference type="AlphaFoldDB" id="A0A6C0RB71"/>
<evidence type="ECO:0000313" key="2">
    <source>
        <dbReference type="Proteomes" id="UP000474630"/>
    </source>
</evidence>
<sequence length="115" mass="13420">MRTEEIKIQINKHKSEMNGQILKLKDQSKKEPDNQELLMLINDLERRRDEIILLYNAIDSLEPGDSEKLSELESSIFDSIRSFNEAYQKSGGFISSERISRKDHHIDFNNPGNTR</sequence>
<dbReference type="RefSeq" id="WP_163344944.1">
    <property type="nucleotide sequence ID" value="NZ_CP048409.1"/>
</dbReference>
<protein>
    <submittedName>
        <fullName evidence="1">Uncharacterized protein</fullName>
    </submittedName>
</protein>
<proteinExistence type="predicted"/>
<gene>
    <name evidence="1" type="ORF">G0Q07_04350</name>
</gene>
<organism evidence="1 2">
    <name type="scientific">Draconibacterium halophilum</name>
    <dbReference type="NCBI Taxonomy" id="2706887"/>
    <lineage>
        <taxon>Bacteria</taxon>
        <taxon>Pseudomonadati</taxon>
        <taxon>Bacteroidota</taxon>
        <taxon>Bacteroidia</taxon>
        <taxon>Marinilabiliales</taxon>
        <taxon>Prolixibacteraceae</taxon>
        <taxon>Draconibacterium</taxon>
    </lineage>
</organism>